<dbReference type="Gene3D" id="3.40.30.10">
    <property type="entry name" value="Glutaredoxin"/>
    <property type="match status" value="1"/>
</dbReference>
<keyword evidence="3" id="KW-1185">Reference proteome</keyword>
<keyword evidence="2" id="KW-0808">Transferase</keyword>
<feature type="domain" description="GST N-terminal" evidence="1">
    <location>
        <begin position="6"/>
        <end position="87"/>
    </location>
</feature>
<evidence type="ECO:0000313" key="3">
    <source>
        <dbReference type="Proteomes" id="UP000581135"/>
    </source>
</evidence>
<evidence type="ECO:0000259" key="1">
    <source>
        <dbReference type="PROSITE" id="PS50404"/>
    </source>
</evidence>
<dbReference type="Gene3D" id="1.20.1050.10">
    <property type="match status" value="1"/>
</dbReference>
<sequence>MSTNASTMKLRFSPTSPYVRKVMVTATEVGLADLIEKIPTNTQNPDDPIGKVNPLAKVPTLELEDGRILFDSPVICEYLDSLHDGPRVFPSAGAPRWQALQQQALGDGILDAAILAMLEGRRPEEKRWQPWVDKQLQKVRNAIAQLEAQSDELAGGGLTIGQITVACALGYIDFRFAGEQWQASHPRLAAWYQGFSARPSMVNNQPPEA</sequence>
<dbReference type="PROSITE" id="PS50404">
    <property type="entry name" value="GST_NTER"/>
    <property type="match status" value="1"/>
</dbReference>
<dbReference type="CDD" id="cd03205">
    <property type="entry name" value="GST_C_6"/>
    <property type="match status" value="1"/>
</dbReference>
<organism evidence="2 3">
    <name type="scientific">Limibacillus halophilus</name>
    <dbReference type="NCBI Taxonomy" id="1579333"/>
    <lineage>
        <taxon>Bacteria</taxon>
        <taxon>Pseudomonadati</taxon>
        <taxon>Pseudomonadota</taxon>
        <taxon>Alphaproteobacteria</taxon>
        <taxon>Rhodospirillales</taxon>
        <taxon>Rhodovibrionaceae</taxon>
        <taxon>Limibacillus</taxon>
    </lineage>
</organism>
<dbReference type="EMBL" id="JACHXA010000009">
    <property type="protein sequence ID" value="MBB3066623.1"/>
    <property type="molecule type" value="Genomic_DNA"/>
</dbReference>
<dbReference type="CDD" id="cd03049">
    <property type="entry name" value="GST_N_3"/>
    <property type="match status" value="1"/>
</dbReference>
<dbReference type="Pfam" id="PF13409">
    <property type="entry name" value="GST_N_2"/>
    <property type="match status" value="1"/>
</dbReference>
<dbReference type="AlphaFoldDB" id="A0A839T0E3"/>
<name>A0A839T0E3_9PROT</name>
<dbReference type="GO" id="GO:0016740">
    <property type="term" value="F:transferase activity"/>
    <property type="evidence" value="ECO:0007669"/>
    <property type="project" value="UniProtKB-KW"/>
</dbReference>
<dbReference type="SUPFAM" id="SSF52833">
    <property type="entry name" value="Thioredoxin-like"/>
    <property type="match status" value="1"/>
</dbReference>
<dbReference type="Proteomes" id="UP000581135">
    <property type="component" value="Unassembled WGS sequence"/>
</dbReference>
<reference evidence="2 3" key="1">
    <citation type="submission" date="2020-08" db="EMBL/GenBank/DDBJ databases">
        <title>Genomic Encyclopedia of Type Strains, Phase III (KMG-III): the genomes of soil and plant-associated and newly described type strains.</title>
        <authorList>
            <person name="Whitman W."/>
        </authorList>
    </citation>
    <scope>NUCLEOTIDE SEQUENCE [LARGE SCALE GENOMIC DNA]</scope>
    <source>
        <strain evidence="2 3">CECT 8803</strain>
    </source>
</reference>
<protein>
    <submittedName>
        <fullName evidence="2">Glutathione S-transferase</fullName>
    </submittedName>
</protein>
<dbReference type="PANTHER" id="PTHR43968:SF6">
    <property type="entry name" value="GLUTATHIONE S-TRANSFERASE OMEGA"/>
    <property type="match status" value="1"/>
</dbReference>
<dbReference type="InterPro" id="IPR050983">
    <property type="entry name" value="GST_Omega/HSP26"/>
</dbReference>
<dbReference type="GO" id="GO:0005737">
    <property type="term" value="C:cytoplasm"/>
    <property type="evidence" value="ECO:0007669"/>
    <property type="project" value="TreeGrafter"/>
</dbReference>
<accession>A0A839T0E3</accession>
<dbReference type="Pfam" id="PF13410">
    <property type="entry name" value="GST_C_2"/>
    <property type="match status" value="1"/>
</dbReference>
<dbReference type="InterPro" id="IPR036249">
    <property type="entry name" value="Thioredoxin-like_sf"/>
</dbReference>
<evidence type="ECO:0000313" key="2">
    <source>
        <dbReference type="EMBL" id="MBB3066623.1"/>
    </source>
</evidence>
<dbReference type="SUPFAM" id="SSF47616">
    <property type="entry name" value="GST C-terminal domain-like"/>
    <property type="match status" value="1"/>
</dbReference>
<dbReference type="InterPro" id="IPR036282">
    <property type="entry name" value="Glutathione-S-Trfase_C_sf"/>
</dbReference>
<dbReference type="PANTHER" id="PTHR43968">
    <property type="match status" value="1"/>
</dbReference>
<dbReference type="RefSeq" id="WP_246377885.1">
    <property type="nucleotide sequence ID" value="NZ_JACHXA010000009.1"/>
</dbReference>
<proteinExistence type="predicted"/>
<comment type="caution">
    <text evidence="2">The sequence shown here is derived from an EMBL/GenBank/DDBJ whole genome shotgun (WGS) entry which is preliminary data.</text>
</comment>
<gene>
    <name evidence="2" type="ORF">FHR98_002931</name>
</gene>
<dbReference type="InterPro" id="IPR004045">
    <property type="entry name" value="Glutathione_S-Trfase_N"/>
</dbReference>